<dbReference type="GeneID" id="60696100"/>
<name>A0A5P9XPX4_ACITH</name>
<organism evidence="1 2">
    <name type="scientific">Acidithiobacillus thiooxidans ATCC 19377</name>
    <dbReference type="NCBI Taxonomy" id="637390"/>
    <lineage>
        <taxon>Bacteria</taxon>
        <taxon>Pseudomonadati</taxon>
        <taxon>Pseudomonadota</taxon>
        <taxon>Acidithiobacillia</taxon>
        <taxon>Acidithiobacillales</taxon>
        <taxon>Acidithiobacillaceae</taxon>
        <taxon>Acidithiobacillus</taxon>
    </lineage>
</organism>
<dbReference type="AlphaFoldDB" id="A0A5P9XPX4"/>
<dbReference type="EMBL" id="CP045571">
    <property type="protein sequence ID" value="QFX96051.1"/>
    <property type="molecule type" value="Genomic_DNA"/>
</dbReference>
<evidence type="ECO:0000313" key="1">
    <source>
        <dbReference type="EMBL" id="QFX96051.1"/>
    </source>
</evidence>
<sequence length="270" mass="29410">MKTAILVGCGAEIGSNLLIDNIPEKDGFEITAVITNAPPTDKHYASLRPIDGIVARLAIARPGIQSQIEVMNDNMLRIQGRGIRFYFYDLRMDNPDISEHFDIAFLATNKTDIAEKSPVALKLNGLAGTILGVAEANDLPSIYGCLADLSENDIPTINRKVVGVGTYCLGSCQTTGMHASLRVIIEALQSIDLNAKNIVSIETDIVHPDTPNGVLGTRSFEGRMQDVRDNLRPSFSQITQSQHKVMPWAPLVNTVSLTDITTESQYVVKC</sequence>
<reference evidence="1 2" key="1">
    <citation type="submission" date="2019-10" db="EMBL/GenBank/DDBJ databases">
        <authorList>
            <person name="Wang R."/>
        </authorList>
    </citation>
    <scope>NUCLEOTIDE SEQUENCE [LARGE SCALE GENOMIC DNA]</scope>
    <source>
        <strain evidence="1 2">ATCC 19377</strain>
    </source>
</reference>
<proteinExistence type="predicted"/>
<dbReference type="KEGG" id="atx:GCD22_01764"/>
<evidence type="ECO:0000313" key="2">
    <source>
        <dbReference type="Proteomes" id="UP000363590"/>
    </source>
</evidence>
<dbReference type="Proteomes" id="UP000363590">
    <property type="component" value="Chromosome"/>
</dbReference>
<protein>
    <submittedName>
        <fullName evidence="1">Uncharacterized protein</fullName>
    </submittedName>
</protein>
<gene>
    <name evidence="1" type="ORF">GCD22_01764</name>
</gene>
<accession>A0A5P9XPX4</accession>
<dbReference type="RefSeq" id="WP_211371704.1">
    <property type="nucleotide sequence ID" value="NZ_CP045571.1"/>
</dbReference>